<sequence>NDPMRYWRHVFTALHAFAPHAAERALDHLNATPQPSCEAALAAWNNAVGDRPEHGVLVLEDYHVITSTQIHAGMSFLLDHLAPMLHVVIIGRSDPPFSLARMRAHSALLELRAPDLRFTLAEIQQFVDQTAPCVVSPDLVMRLDARTEGWAAGLRLLLIALGDHPDEQVVEATLSGDVHHRHIREYLVGDVFAVLPVELQHFLMETSGLSRLNASLCDAVRGSVDSAQMLAQLEHRNLFLVPLDAERHWFRFHALFAETVRREARERYTDDALHVWAQRASRWYETHALFEEAIEAALDAHAYDDAARLIEHLCTAQQPYFEHHSARRWIEHLPSSLLAVRPALCLLHAQAILFTSERRNAST</sequence>
<dbReference type="EMBL" id="CADCTR010003010">
    <property type="protein sequence ID" value="CAA9378147.1"/>
    <property type="molecule type" value="Genomic_DNA"/>
</dbReference>
<protein>
    <submittedName>
        <fullName evidence="2">Transcriptional activator of maltose regulon, MalT</fullName>
    </submittedName>
</protein>
<evidence type="ECO:0000313" key="2">
    <source>
        <dbReference type="EMBL" id="CAA9378147.1"/>
    </source>
</evidence>
<feature type="non-terminal residue" evidence="2">
    <location>
        <position position="1"/>
    </location>
</feature>
<gene>
    <name evidence="2" type="ORF">AVDCRST_MAG93-8974</name>
</gene>
<dbReference type="Pfam" id="PF25873">
    <property type="entry name" value="WHD_MalT"/>
    <property type="match status" value="1"/>
</dbReference>
<dbReference type="AlphaFoldDB" id="A0A6J4N5J5"/>
<name>A0A6J4N5J5_9CHLR</name>
<feature type="domain" description="MalT-like winged helix" evidence="1">
    <location>
        <begin position="189"/>
        <end position="270"/>
    </location>
</feature>
<organism evidence="2">
    <name type="scientific">uncultured Chloroflexia bacterium</name>
    <dbReference type="NCBI Taxonomy" id="1672391"/>
    <lineage>
        <taxon>Bacteria</taxon>
        <taxon>Bacillati</taxon>
        <taxon>Chloroflexota</taxon>
        <taxon>Chloroflexia</taxon>
        <taxon>environmental samples</taxon>
    </lineage>
</organism>
<reference evidence="2" key="1">
    <citation type="submission" date="2020-02" db="EMBL/GenBank/DDBJ databases">
        <authorList>
            <person name="Meier V. D."/>
        </authorList>
    </citation>
    <scope>NUCLEOTIDE SEQUENCE</scope>
    <source>
        <strain evidence="2">AVDCRST_MAG93</strain>
    </source>
</reference>
<accession>A0A6J4N5J5</accession>
<feature type="non-terminal residue" evidence="2">
    <location>
        <position position="363"/>
    </location>
</feature>
<proteinExistence type="predicted"/>
<dbReference type="InterPro" id="IPR059106">
    <property type="entry name" value="WHD_MalT"/>
</dbReference>
<evidence type="ECO:0000259" key="1">
    <source>
        <dbReference type="Pfam" id="PF25873"/>
    </source>
</evidence>